<accession>A0A2L0F4M0</accession>
<organism evidence="2 3">
    <name type="scientific">Sorangium cellulosum</name>
    <name type="common">Polyangium cellulosum</name>
    <dbReference type="NCBI Taxonomy" id="56"/>
    <lineage>
        <taxon>Bacteria</taxon>
        <taxon>Pseudomonadati</taxon>
        <taxon>Myxococcota</taxon>
        <taxon>Polyangia</taxon>
        <taxon>Polyangiales</taxon>
        <taxon>Polyangiaceae</taxon>
        <taxon>Sorangium</taxon>
    </lineage>
</organism>
<dbReference type="AlphaFoldDB" id="A0A2L0F4M0"/>
<sequence>MTQSVVYPGTEDVLPAAEQTGPGAAAPAVQQNAAIPSKLLFGVLPIRRVIPQDVHSVLDYTNGLMVAMAGLSSSRREAKIAGVMLGASVISVSLLTDYRLSLAKLIPIEMHEALDYAWSASVIAAPFVFGYTKRAPLAAMVQIATGAATILGSMFTDYRAARGSMQSAT</sequence>
<dbReference type="EMBL" id="CP012673">
    <property type="protein sequence ID" value="AUX46486.1"/>
    <property type="molecule type" value="Genomic_DNA"/>
</dbReference>
<evidence type="ECO:0000313" key="3">
    <source>
        <dbReference type="Proteomes" id="UP000238348"/>
    </source>
</evidence>
<name>A0A2L0F4M0_SORCE</name>
<dbReference type="OrthoDB" id="5517123at2"/>
<gene>
    <name evidence="2" type="ORF">SOCE26_079920</name>
</gene>
<evidence type="ECO:0000313" key="2">
    <source>
        <dbReference type="EMBL" id="AUX46486.1"/>
    </source>
</evidence>
<protein>
    <recommendedName>
        <fullName evidence="1">SPW repeat-containing integral membrane domain-containing protein</fullName>
    </recommendedName>
</protein>
<dbReference type="Pfam" id="PF03779">
    <property type="entry name" value="SPW"/>
    <property type="match status" value="1"/>
</dbReference>
<feature type="domain" description="SPW repeat-containing integral membrane" evidence="1">
    <location>
        <begin position="55"/>
        <end position="151"/>
    </location>
</feature>
<dbReference type="InterPro" id="IPR005530">
    <property type="entry name" value="SPW"/>
</dbReference>
<dbReference type="Proteomes" id="UP000238348">
    <property type="component" value="Chromosome"/>
</dbReference>
<evidence type="ECO:0000259" key="1">
    <source>
        <dbReference type="Pfam" id="PF03779"/>
    </source>
</evidence>
<reference evidence="2 3" key="1">
    <citation type="submission" date="2015-09" db="EMBL/GenBank/DDBJ databases">
        <title>Sorangium comparison.</title>
        <authorList>
            <person name="Zaburannyi N."/>
            <person name="Bunk B."/>
            <person name="Overmann J."/>
            <person name="Mueller R."/>
        </authorList>
    </citation>
    <scope>NUCLEOTIDE SEQUENCE [LARGE SCALE GENOMIC DNA]</scope>
    <source>
        <strain evidence="2 3">So ce26</strain>
    </source>
</reference>
<proteinExistence type="predicted"/>
<dbReference type="RefSeq" id="WP_104987699.1">
    <property type="nucleotide sequence ID" value="NZ_CP012673.1"/>
</dbReference>